<keyword evidence="1" id="KW-0812">Transmembrane</keyword>
<keyword evidence="3" id="KW-1185">Reference proteome</keyword>
<evidence type="ECO:0000313" key="3">
    <source>
        <dbReference type="Proteomes" id="UP001596175"/>
    </source>
</evidence>
<dbReference type="Proteomes" id="UP001596175">
    <property type="component" value="Unassembled WGS sequence"/>
</dbReference>
<comment type="caution">
    <text evidence="2">The sequence shown here is derived from an EMBL/GenBank/DDBJ whole genome shotgun (WGS) entry which is preliminary data.</text>
</comment>
<keyword evidence="1" id="KW-1133">Transmembrane helix</keyword>
<dbReference type="RefSeq" id="WP_378023240.1">
    <property type="nucleotide sequence ID" value="NZ_JBHSKG010000013.1"/>
</dbReference>
<evidence type="ECO:0000313" key="2">
    <source>
        <dbReference type="EMBL" id="MFC5141085.1"/>
    </source>
</evidence>
<evidence type="ECO:0000256" key="1">
    <source>
        <dbReference type="SAM" id="Phobius"/>
    </source>
</evidence>
<keyword evidence="1" id="KW-0472">Membrane</keyword>
<feature type="transmembrane region" description="Helical" evidence="1">
    <location>
        <begin position="21"/>
        <end position="40"/>
    </location>
</feature>
<reference evidence="3" key="1">
    <citation type="journal article" date="2019" name="Int. J. Syst. Evol. Microbiol.">
        <title>The Global Catalogue of Microorganisms (GCM) 10K type strain sequencing project: providing services to taxonomists for standard genome sequencing and annotation.</title>
        <authorList>
            <consortium name="The Broad Institute Genomics Platform"/>
            <consortium name="The Broad Institute Genome Sequencing Center for Infectious Disease"/>
            <person name="Wu L."/>
            <person name="Ma J."/>
        </authorList>
    </citation>
    <scope>NUCLEOTIDE SEQUENCE [LARGE SCALE GENOMIC DNA]</scope>
    <source>
        <strain evidence="3">XZYJ18</strain>
    </source>
</reference>
<dbReference type="EMBL" id="JBHSKG010000013">
    <property type="protein sequence ID" value="MFC5141085.1"/>
    <property type="molecule type" value="Genomic_DNA"/>
</dbReference>
<gene>
    <name evidence="2" type="ORF">ACFPK1_22810</name>
</gene>
<protein>
    <recommendedName>
        <fullName evidence="4">DUF485 domain-containing protein</fullName>
    </recommendedName>
</protein>
<proteinExistence type="predicted"/>
<accession>A0ABV9ZIQ0</accession>
<feature type="transmembrane region" description="Helical" evidence="1">
    <location>
        <begin position="52"/>
        <end position="73"/>
    </location>
</feature>
<name>A0ABV9ZIQ0_9PSEU</name>
<evidence type="ECO:0008006" key="4">
    <source>
        <dbReference type="Google" id="ProtNLM"/>
    </source>
</evidence>
<organism evidence="2 3">
    <name type="scientific">Actinomycetospora rhizophila</name>
    <dbReference type="NCBI Taxonomy" id="1416876"/>
    <lineage>
        <taxon>Bacteria</taxon>
        <taxon>Bacillati</taxon>
        <taxon>Actinomycetota</taxon>
        <taxon>Actinomycetes</taxon>
        <taxon>Pseudonocardiales</taxon>
        <taxon>Pseudonocardiaceae</taxon>
        <taxon>Actinomycetospora</taxon>
    </lineage>
</organism>
<sequence>MSTGDGPAVTSRMARLFDVRYVIGGLLGFYGVVLVIRGLLDGAAELAQAAGFAVNLWTGIVLVLVAVAFLAWASLRPLGIDVDADADDLAGPSA</sequence>